<comment type="caution">
    <text evidence="2">The sequence shown here is derived from an EMBL/GenBank/DDBJ whole genome shotgun (WGS) entry which is preliminary data.</text>
</comment>
<evidence type="ECO:0000256" key="1">
    <source>
        <dbReference type="SAM" id="SignalP"/>
    </source>
</evidence>
<reference evidence="2 3" key="1">
    <citation type="submission" date="2021-01" db="EMBL/GenBank/DDBJ databases">
        <title>Carboxyliciviraga sp.nov., isolated from coastal sediments.</title>
        <authorList>
            <person name="Lu D."/>
            <person name="Zhang T."/>
        </authorList>
    </citation>
    <scope>NUCLEOTIDE SEQUENCE [LARGE SCALE GENOMIC DNA]</scope>
    <source>
        <strain evidence="2 3">N1Y132</strain>
    </source>
</reference>
<evidence type="ECO:0008006" key="4">
    <source>
        <dbReference type="Google" id="ProtNLM"/>
    </source>
</evidence>
<organism evidence="2 3">
    <name type="scientific">Carboxylicivirga marina</name>
    <dbReference type="NCBI Taxonomy" id="2800988"/>
    <lineage>
        <taxon>Bacteria</taxon>
        <taxon>Pseudomonadati</taxon>
        <taxon>Bacteroidota</taxon>
        <taxon>Bacteroidia</taxon>
        <taxon>Marinilabiliales</taxon>
        <taxon>Marinilabiliaceae</taxon>
        <taxon>Carboxylicivirga</taxon>
    </lineage>
</organism>
<keyword evidence="3" id="KW-1185">Reference proteome</keyword>
<dbReference type="Gene3D" id="2.40.160.130">
    <property type="entry name" value="Capsule assembly protein Wzi"/>
    <property type="match status" value="1"/>
</dbReference>
<dbReference type="InterPro" id="IPR038636">
    <property type="entry name" value="Wzi_sf"/>
</dbReference>
<accession>A0ABS1HFW0</accession>
<dbReference type="Proteomes" id="UP000605676">
    <property type="component" value="Unassembled WGS sequence"/>
</dbReference>
<proteinExistence type="predicted"/>
<evidence type="ECO:0000313" key="3">
    <source>
        <dbReference type="Proteomes" id="UP000605676"/>
    </source>
</evidence>
<sequence length="532" mass="61890">MYKSSIVLATLFILSVAAKSQSISHYEDPYYSPFERYVYKPGTGFHTSIRQYRMDQLNNIVNTDSVLYDGLRIPAGKLNFWKRIFHDDLFKLDKGDVNIVVNPIFNFEGGRENNEGLNTWTNTRGIFIKGNIGKHLHFYTDFVENQAVVPNYINAFAQETNMMPGQGQRKDFSTNGHDYAQATGYIAFNFAKYFNFQLGNGKHFIGDGHRSLLLSDGAYSYPYVKLTADFWNIKYMVMWNKMLQYDEVADQTDFRYPGKYGVFQYLDWNINKRLSLGFYANVVYAEQDTMGHRGFDMHYLNPVNFFRPVEYNLGSPDNVTMGLNARYIAAKWLTLYGQFVLGEFKFDEVSSGEKWWANKHGFQLGARTFDLFGIDKLDLQLEYNQVRPYTYSHYTTIYAYGHMNQPMAHILGANFREGLAILKYRKNRWLFKAELMATSYGKDYGDGVSWGKDVFMPNTQRPYDYNHTIGQGLETDVYNADVNASFLINPRNMFNIVAGARIRKLQNEQETMDTQHFYFGVRTSLKSLYYNF</sequence>
<feature type="chain" id="PRO_5047446765" description="Gliding motility protein RemB" evidence="1">
    <location>
        <begin position="21"/>
        <end position="532"/>
    </location>
</feature>
<keyword evidence="1" id="KW-0732">Signal</keyword>
<feature type="signal peptide" evidence="1">
    <location>
        <begin position="1"/>
        <end position="20"/>
    </location>
</feature>
<evidence type="ECO:0000313" key="2">
    <source>
        <dbReference type="EMBL" id="MBK3516524.1"/>
    </source>
</evidence>
<dbReference type="RefSeq" id="WP_200463752.1">
    <property type="nucleotide sequence ID" value="NZ_JAENRR010000006.1"/>
</dbReference>
<name>A0ABS1HFW0_9BACT</name>
<gene>
    <name evidence="2" type="ORF">JIV24_04160</name>
</gene>
<protein>
    <recommendedName>
        <fullName evidence="4">Gliding motility protein RemB</fullName>
    </recommendedName>
</protein>
<dbReference type="EMBL" id="JAENRR010000006">
    <property type="protein sequence ID" value="MBK3516524.1"/>
    <property type="molecule type" value="Genomic_DNA"/>
</dbReference>